<organism evidence="6 7">
    <name type="scientific">Ficus carica</name>
    <name type="common">Common fig</name>
    <dbReference type="NCBI Taxonomy" id="3494"/>
    <lineage>
        <taxon>Eukaryota</taxon>
        <taxon>Viridiplantae</taxon>
        <taxon>Streptophyta</taxon>
        <taxon>Embryophyta</taxon>
        <taxon>Tracheophyta</taxon>
        <taxon>Spermatophyta</taxon>
        <taxon>Magnoliopsida</taxon>
        <taxon>eudicotyledons</taxon>
        <taxon>Gunneridae</taxon>
        <taxon>Pentapetalae</taxon>
        <taxon>rosids</taxon>
        <taxon>fabids</taxon>
        <taxon>Rosales</taxon>
        <taxon>Moraceae</taxon>
        <taxon>Ficeae</taxon>
        <taxon>Ficus</taxon>
    </lineage>
</organism>
<name>A0AA88AEP6_FICCA</name>
<accession>A0AA88AEP6</accession>
<keyword evidence="4" id="KW-1015">Disulfide bond</keyword>
<evidence type="ECO:0000259" key="5">
    <source>
        <dbReference type="SMART" id="SM00835"/>
    </source>
</evidence>
<dbReference type="SMART" id="SM00835">
    <property type="entry name" value="Cupin_1"/>
    <property type="match status" value="1"/>
</dbReference>
<dbReference type="PANTHER" id="PTHR31189">
    <property type="entry name" value="OS03G0336100 PROTEIN-RELATED"/>
    <property type="match status" value="1"/>
</dbReference>
<sequence>MKDNIDRPSQADIFNPRGGRITNVNSLNLPILRDLQLSAVRGVLYRPQRDLRHKGSAHVQLVDNFGRSAFDGELHEGQIFVVPQNFAEFKKAGSQGFFEWIAVMTNDLAVRSPLAGRISTIRAMPEDVLVNAFRISREQARCLKNNREKVSVFTPSLQGSRD</sequence>
<dbReference type="InterPro" id="IPR050253">
    <property type="entry name" value="Seed_Storage-Functional"/>
</dbReference>
<evidence type="ECO:0000256" key="1">
    <source>
        <dbReference type="ARBA" id="ARBA00007178"/>
    </source>
</evidence>
<protein>
    <recommendedName>
        <fullName evidence="5">Cupin type-1 domain-containing protein</fullName>
    </recommendedName>
</protein>
<dbReference type="SUPFAM" id="SSF51182">
    <property type="entry name" value="RmlC-like cupins"/>
    <property type="match status" value="1"/>
</dbReference>
<comment type="caution">
    <text evidence="6">The sequence shown here is derived from an EMBL/GenBank/DDBJ whole genome shotgun (WGS) entry which is preliminary data.</text>
</comment>
<feature type="domain" description="Cupin type-1" evidence="5">
    <location>
        <begin position="3"/>
        <end position="141"/>
    </location>
</feature>
<evidence type="ECO:0000313" key="7">
    <source>
        <dbReference type="Proteomes" id="UP001187192"/>
    </source>
</evidence>
<comment type="similarity">
    <text evidence="1">Belongs to the 11S seed storage protein (globulins) family.</text>
</comment>
<evidence type="ECO:0000256" key="4">
    <source>
        <dbReference type="ARBA" id="ARBA00023157"/>
    </source>
</evidence>
<dbReference type="PRINTS" id="PR00439">
    <property type="entry name" value="11SGLOBULIN"/>
</dbReference>
<evidence type="ECO:0000313" key="6">
    <source>
        <dbReference type="EMBL" id="GMN53403.1"/>
    </source>
</evidence>
<evidence type="ECO:0000256" key="3">
    <source>
        <dbReference type="ARBA" id="ARBA00023129"/>
    </source>
</evidence>
<dbReference type="Proteomes" id="UP001187192">
    <property type="component" value="Unassembled WGS sequence"/>
</dbReference>
<reference evidence="6" key="1">
    <citation type="submission" date="2023-07" db="EMBL/GenBank/DDBJ databases">
        <title>draft genome sequence of fig (Ficus carica).</title>
        <authorList>
            <person name="Takahashi T."/>
            <person name="Nishimura K."/>
        </authorList>
    </citation>
    <scope>NUCLEOTIDE SEQUENCE</scope>
</reference>
<dbReference type="GO" id="GO:0045735">
    <property type="term" value="F:nutrient reservoir activity"/>
    <property type="evidence" value="ECO:0007669"/>
    <property type="project" value="UniProtKB-KW"/>
</dbReference>
<dbReference type="InterPro" id="IPR011051">
    <property type="entry name" value="RmlC_Cupin_sf"/>
</dbReference>
<dbReference type="CDD" id="cd02243">
    <property type="entry name" value="cupin_11S_legumin_C"/>
    <property type="match status" value="1"/>
</dbReference>
<dbReference type="Gene3D" id="2.60.120.10">
    <property type="entry name" value="Jelly Rolls"/>
    <property type="match status" value="1"/>
</dbReference>
<dbReference type="InterPro" id="IPR014710">
    <property type="entry name" value="RmlC-like_jellyroll"/>
</dbReference>
<keyword evidence="2" id="KW-0758">Storage protein</keyword>
<proteinExistence type="inferred from homology"/>
<evidence type="ECO:0000256" key="2">
    <source>
        <dbReference type="ARBA" id="ARBA00022761"/>
    </source>
</evidence>
<dbReference type="PANTHER" id="PTHR31189:SF48">
    <property type="entry name" value="LEGUMIN B"/>
    <property type="match status" value="1"/>
</dbReference>
<dbReference type="AlphaFoldDB" id="A0AA88AEP6"/>
<gene>
    <name evidence="6" type="ORF">TIFTF001_022548</name>
</gene>
<keyword evidence="3" id="KW-0708">Seed storage protein</keyword>
<keyword evidence="7" id="KW-1185">Reference proteome</keyword>
<dbReference type="InterPro" id="IPR006045">
    <property type="entry name" value="Cupin_1"/>
</dbReference>
<dbReference type="InterPro" id="IPR006044">
    <property type="entry name" value="11S_seedstore_pln"/>
</dbReference>
<dbReference type="EMBL" id="BTGU01000046">
    <property type="protein sequence ID" value="GMN53403.1"/>
    <property type="molecule type" value="Genomic_DNA"/>
</dbReference>
<dbReference type="Pfam" id="PF00190">
    <property type="entry name" value="Cupin_1"/>
    <property type="match status" value="2"/>
</dbReference>